<feature type="region of interest" description="Disordered" evidence="1">
    <location>
        <begin position="18"/>
        <end position="73"/>
    </location>
</feature>
<protein>
    <submittedName>
        <fullName evidence="2">Uncharacterized protein</fullName>
    </submittedName>
</protein>
<sequence>MNKLYTVRASHLVEITKPSASGGRSSLRATDDRLFETGGAGRDRVGRGEMPRRGRASDRRRPRAGRARPLERERPLCTRNDIVACGRPPL</sequence>
<proteinExistence type="predicted"/>
<gene>
    <name evidence="2" type="ORF">EVAR_39790_1</name>
</gene>
<organism evidence="2 3">
    <name type="scientific">Eumeta variegata</name>
    <name type="common">Bagworm moth</name>
    <name type="synonym">Eumeta japonica</name>
    <dbReference type="NCBI Taxonomy" id="151549"/>
    <lineage>
        <taxon>Eukaryota</taxon>
        <taxon>Metazoa</taxon>
        <taxon>Ecdysozoa</taxon>
        <taxon>Arthropoda</taxon>
        <taxon>Hexapoda</taxon>
        <taxon>Insecta</taxon>
        <taxon>Pterygota</taxon>
        <taxon>Neoptera</taxon>
        <taxon>Endopterygota</taxon>
        <taxon>Lepidoptera</taxon>
        <taxon>Glossata</taxon>
        <taxon>Ditrysia</taxon>
        <taxon>Tineoidea</taxon>
        <taxon>Psychidae</taxon>
        <taxon>Oiketicinae</taxon>
        <taxon>Eumeta</taxon>
    </lineage>
</organism>
<accession>A0A4C1X4K4</accession>
<dbReference type="EMBL" id="BGZK01000726">
    <property type="protein sequence ID" value="GBP58073.1"/>
    <property type="molecule type" value="Genomic_DNA"/>
</dbReference>
<feature type="compositionally biased region" description="Basic and acidic residues" evidence="1">
    <location>
        <begin position="29"/>
        <end position="59"/>
    </location>
</feature>
<reference evidence="2 3" key="1">
    <citation type="journal article" date="2019" name="Commun. Biol.">
        <title>The bagworm genome reveals a unique fibroin gene that provides high tensile strength.</title>
        <authorList>
            <person name="Kono N."/>
            <person name="Nakamura H."/>
            <person name="Ohtoshi R."/>
            <person name="Tomita M."/>
            <person name="Numata K."/>
            <person name="Arakawa K."/>
        </authorList>
    </citation>
    <scope>NUCLEOTIDE SEQUENCE [LARGE SCALE GENOMIC DNA]</scope>
</reference>
<dbReference type="Proteomes" id="UP000299102">
    <property type="component" value="Unassembled WGS sequence"/>
</dbReference>
<name>A0A4C1X4K4_EUMVA</name>
<evidence type="ECO:0000256" key="1">
    <source>
        <dbReference type="SAM" id="MobiDB-lite"/>
    </source>
</evidence>
<evidence type="ECO:0000313" key="2">
    <source>
        <dbReference type="EMBL" id="GBP58073.1"/>
    </source>
</evidence>
<feature type="compositionally biased region" description="Polar residues" evidence="1">
    <location>
        <begin position="18"/>
        <end position="28"/>
    </location>
</feature>
<keyword evidence="3" id="KW-1185">Reference proteome</keyword>
<evidence type="ECO:0000313" key="3">
    <source>
        <dbReference type="Proteomes" id="UP000299102"/>
    </source>
</evidence>
<comment type="caution">
    <text evidence="2">The sequence shown here is derived from an EMBL/GenBank/DDBJ whole genome shotgun (WGS) entry which is preliminary data.</text>
</comment>
<dbReference type="AlphaFoldDB" id="A0A4C1X4K4"/>